<reference evidence="3" key="1">
    <citation type="submission" date="2016-10" db="EMBL/GenBank/DDBJ databases">
        <authorList>
            <person name="Varghese N."/>
            <person name="Submissions S."/>
        </authorList>
    </citation>
    <scope>NUCLEOTIDE SEQUENCE [LARGE SCALE GENOMIC DNA]</scope>
    <source>
        <strain evidence="3">CGMCC 1.7285</strain>
    </source>
</reference>
<organism evidence="2 3">
    <name type="scientific">Pseudidiomarina maritima</name>
    <dbReference type="NCBI Taxonomy" id="519453"/>
    <lineage>
        <taxon>Bacteria</taxon>
        <taxon>Pseudomonadati</taxon>
        <taxon>Pseudomonadota</taxon>
        <taxon>Gammaproteobacteria</taxon>
        <taxon>Alteromonadales</taxon>
        <taxon>Idiomarinaceae</taxon>
        <taxon>Pseudidiomarina</taxon>
    </lineage>
</organism>
<sequence length="169" mass="19303">MQILRDDEDEISINMTRSRNLFVSNSGVITRQVAMLLRLVGALLFALITSAIAFLYLSAIDSTVEHGEAYGLSIGISRHEVFDSLPKALKIVGVGDLREPLVMQIYTANEPVPKRVEAVLNELNYSMFAGATRWTIYIESDYFFDSFTLDFCENELCRIKRYRQYLEFP</sequence>
<protein>
    <submittedName>
        <fullName evidence="2">Uncharacterized protein</fullName>
    </submittedName>
</protein>
<accession>A0A1I6HHP4</accession>
<feature type="transmembrane region" description="Helical" evidence="1">
    <location>
        <begin position="36"/>
        <end position="57"/>
    </location>
</feature>
<keyword evidence="3" id="KW-1185">Reference proteome</keyword>
<keyword evidence="1" id="KW-0472">Membrane</keyword>
<dbReference type="AlphaFoldDB" id="A0A1I6HHP4"/>
<gene>
    <name evidence="2" type="ORF">SAMN04488070_1800</name>
</gene>
<keyword evidence="1" id="KW-0812">Transmembrane</keyword>
<evidence type="ECO:0000256" key="1">
    <source>
        <dbReference type="SAM" id="Phobius"/>
    </source>
</evidence>
<proteinExistence type="predicted"/>
<evidence type="ECO:0000313" key="2">
    <source>
        <dbReference type="EMBL" id="SFR53969.1"/>
    </source>
</evidence>
<dbReference type="Proteomes" id="UP000199424">
    <property type="component" value="Unassembled WGS sequence"/>
</dbReference>
<evidence type="ECO:0000313" key="3">
    <source>
        <dbReference type="Proteomes" id="UP000199424"/>
    </source>
</evidence>
<dbReference type="EMBL" id="FOYU01000003">
    <property type="protein sequence ID" value="SFR53969.1"/>
    <property type="molecule type" value="Genomic_DNA"/>
</dbReference>
<keyword evidence="1" id="KW-1133">Transmembrane helix</keyword>
<name>A0A1I6HHP4_9GAMM</name>